<dbReference type="RefSeq" id="WP_208382722.1">
    <property type="nucleotide sequence ID" value="NZ_BAABJU010000021.1"/>
</dbReference>
<sequence length="478" mass="49501">MTRTVEPPPGPTVEAGPDPRPADSGDRRSVWTAMARSGGVRLLVLPVSALLGIVVTRLIIEEYGEAAFAQYGLLVGIGALLPFADLGMSAAVMNAVGASDSPRSDEHVRRVLVTAVRVLVGSAVVLLLFAAAITSLGLWPALLGKGLMPGSGSLAAGACLALIALAMPLGIGQRVLSGLGRNHVSIAVLGLQTPLVLAVLAVLLWVDLPAGSAVPVVPYATTLLLAGVCTLLAARALRPAARDVLRRVRHLRTERGGQVLDVAWPMLVQMIALPIAMQTDRIVLSHRSSTEVLAEYNLASQMFTPIWAVVSAAGVTLWPVFARARARGRDRSPFPMAAVFGAVAAAMGLAVALAAPLLTELASGGRITLGPLLLVSFAVLMVLQAVKYPLGMFMTDARGLRFQAMGIVCALPLNVALSWFLAGPLGAAGPVIGSIVGVLCSQVLASAWYVRRRLRAAAAAQPAPQEVAVDGATGGDTR</sequence>
<comment type="caution">
    <text evidence="9">The sequence shown here is derived from an EMBL/GenBank/DDBJ whole genome shotgun (WGS) entry which is preliminary data.</text>
</comment>
<feature type="transmembrane region" description="Helical" evidence="7">
    <location>
        <begin position="42"/>
        <end position="60"/>
    </location>
</feature>
<feature type="transmembrane region" description="Helical" evidence="7">
    <location>
        <begin position="427"/>
        <end position="450"/>
    </location>
</feature>
<evidence type="ECO:0000256" key="3">
    <source>
        <dbReference type="ARBA" id="ARBA00022692"/>
    </source>
</evidence>
<dbReference type="Pfam" id="PF01943">
    <property type="entry name" value="Polysacc_synt"/>
    <property type="match status" value="1"/>
</dbReference>
<feature type="transmembrane region" description="Helical" evidence="7">
    <location>
        <begin position="258"/>
        <end position="278"/>
    </location>
</feature>
<reference evidence="11" key="2">
    <citation type="journal article" date="2019" name="Int. J. Syst. Evol. Microbiol.">
        <title>The Global Catalogue of Microorganisms (GCM) 10K type strain sequencing project: providing services to taxonomists for standard genome sequencing and annotation.</title>
        <authorList>
            <consortium name="The Broad Institute Genomics Platform"/>
            <consortium name="The Broad Institute Genome Sequencing Center for Infectious Disease"/>
            <person name="Wu L."/>
            <person name="Ma J."/>
        </authorList>
    </citation>
    <scope>NUCLEOTIDE SEQUENCE [LARGE SCALE GENOMIC DNA]</scope>
    <source>
        <strain evidence="11">CGMCC 4.5581</strain>
    </source>
</reference>
<name>A0A846LIU5_9ACTN</name>
<dbReference type="PANTHER" id="PTHR30250">
    <property type="entry name" value="PST FAMILY PREDICTED COLANIC ACID TRANSPORTER"/>
    <property type="match status" value="1"/>
</dbReference>
<dbReference type="InterPro" id="IPR050833">
    <property type="entry name" value="Poly_Biosynth_Transport"/>
</dbReference>
<dbReference type="Proteomes" id="UP000552836">
    <property type="component" value="Unassembled WGS sequence"/>
</dbReference>
<accession>A0A846LIU5</accession>
<evidence type="ECO:0000313" key="11">
    <source>
        <dbReference type="Proteomes" id="UP000648663"/>
    </source>
</evidence>
<reference evidence="8" key="1">
    <citation type="journal article" date="2014" name="Int. J. Syst. Evol. Microbiol.">
        <title>Complete genome of a new Firmicutes species belonging to the dominant human colonic microbiota ('Ruminococcus bicirculans') reveals two chromosomes and a selective capacity to utilize plant glucans.</title>
        <authorList>
            <consortium name="NISC Comparative Sequencing Program"/>
            <person name="Wegmann U."/>
            <person name="Louis P."/>
            <person name="Goesmann A."/>
            <person name="Henrissat B."/>
            <person name="Duncan S.H."/>
            <person name="Flint H.J."/>
        </authorList>
    </citation>
    <scope>NUCLEOTIDE SEQUENCE</scope>
    <source>
        <strain evidence="8">CGMCC 4.5581</strain>
    </source>
</reference>
<feature type="transmembrane region" description="Helical" evidence="7">
    <location>
        <begin position="217"/>
        <end position="237"/>
    </location>
</feature>
<dbReference type="InterPro" id="IPR002797">
    <property type="entry name" value="Polysacc_synth"/>
</dbReference>
<reference evidence="9 10" key="3">
    <citation type="submission" date="2020-02" db="EMBL/GenBank/DDBJ databases">
        <title>Sequencing the genomes of 1000 actinobacteria strains.</title>
        <authorList>
            <person name="Klenk H.-P."/>
        </authorList>
    </citation>
    <scope>NUCLEOTIDE SEQUENCE [LARGE SCALE GENOMIC DNA]</scope>
    <source>
        <strain evidence="9 10">DSM 45201</strain>
    </source>
</reference>
<feature type="compositionally biased region" description="Pro residues" evidence="6">
    <location>
        <begin position="1"/>
        <end position="11"/>
    </location>
</feature>
<keyword evidence="5 7" id="KW-0472">Membrane</keyword>
<feature type="transmembrane region" description="Helical" evidence="7">
    <location>
        <begin position="402"/>
        <end position="421"/>
    </location>
</feature>
<evidence type="ECO:0000313" key="10">
    <source>
        <dbReference type="Proteomes" id="UP000552836"/>
    </source>
</evidence>
<keyword evidence="4 7" id="KW-1133">Transmembrane helix</keyword>
<evidence type="ECO:0000313" key="8">
    <source>
        <dbReference type="EMBL" id="GGL68187.1"/>
    </source>
</evidence>
<comment type="subcellular location">
    <subcellularLocation>
        <location evidence="1">Cell membrane</location>
        <topology evidence="1">Multi-pass membrane protein</topology>
    </subcellularLocation>
</comment>
<keyword evidence="11" id="KW-1185">Reference proteome</keyword>
<keyword evidence="3 7" id="KW-0812">Transmembrane</keyword>
<feature type="region of interest" description="Disordered" evidence="6">
    <location>
        <begin position="1"/>
        <end position="27"/>
    </location>
</feature>
<reference evidence="8" key="4">
    <citation type="submission" date="2024-05" db="EMBL/GenBank/DDBJ databases">
        <authorList>
            <person name="Sun Q."/>
            <person name="Zhou Y."/>
        </authorList>
    </citation>
    <scope>NUCLEOTIDE SEQUENCE</scope>
    <source>
        <strain evidence="8">CGMCC 4.5581</strain>
    </source>
</reference>
<organism evidence="9 10">
    <name type="scientific">Modestobacter marinus</name>
    <dbReference type="NCBI Taxonomy" id="477641"/>
    <lineage>
        <taxon>Bacteria</taxon>
        <taxon>Bacillati</taxon>
        <taxon>Actinomycetota</taxon>
        <taxon>Actinomycetes</taxon>
        <taxon>Geodermatophilales</taxon>
        <taxon>Geodermatophilaceae</taxon>
        <taxon>Modestobacter</taxon>
    </lineage>
</organism>
<evidence type="ECO:0000313" key="9">
    <source>
        <dbReference type="EMBL" id="NIH65932.1"/>
    </source>
</evidence>
<feature type="transmembrane region" description="Helical" evidence="7">
    <location>
        <begin position="118"/>
        <end position="142"/>
    </location>
</feature>
<gene>
    <name evidence="9" type="ORF">FB380_000378</name>
    <name evidence="8" type="ORF">GCM10011589_25710</name>
</gene>
<evidence type="ECO:0000256" key="5">
    <source>
        <dbReference type="ARBA" id="ARBA00023136"/>
    </source>
</evidence>
<dbReference type="GO" id="GO:0005886">
    <property type="term" value="C:plasma membrane"/>
    <property type="evidence" value="ECO:0007669"/>
    <property type="project" value="UniProtKB-SubCell"/>
</dbReference>
<feature type="transmembrane region" description="Helical" evidence="7">
    <location>
        <begin position="72"/>
        <end position="97"/>
    </location>
</feature>
<evidence type="ECO:0000256" key="6">
    <source>
        <dbReference type="SAM" id="MobiDB-lite"/>
    </source>
</evidence>
<dbReference type="EMBL" id="BMMI01000004">
    <property type="protein sequence ID" value="GGL68187.1"/>
    <property type="molecule type" value="Genomic_DNA"/>
</dbReference>
<feature type="transmembrane region" description="Helical" evidence="7">
    <location>
        <begin position="298"/>
        <end position="322"/>
    </location>
</feature>
<feature type="transmembrane region" description="Helical" evidence="7">
    <location>
        <begin position="184"/>
        <end position="205"/>
    </location>
</feature>
<feature type="transmembrane region" description="Helical" evidence="7">
    <location>
        <begin position="154"/>
        <end position="172"/>
    </location>
</feature>
<evidence type="ECO:0000256" key="1">
    <source>
        <dbReference type="ARBA" id="ARBA00004651"/>
    </source>
</evidence>
<proteinExistence type="predicted"/>
<keyword evidence="2" id="KW-1003">Cell membrane</keyword>
<feature type="transmembrane region" description="Helical" evidence="7">
    <location>
        <begin position="334"/>
        <end position="355"/>
    </location>
</feature>
<dbReference type="EMBL" id="JAAMPA010000001">
    <property type="protein sequence ID" value="NIH65932.1"/>
    <property type="molecule type" value="Genomic_DNA"/>
</dbReference>
<evidence type="ECO:0000256" key="4">
    <source>
        <dbReference type="ARBA" id="ARBA00022989"/>
    </source>
</evidence>
<feature type="transmembrane region" description="Helical" evidence="7">
    <location>
        <begin position="367"/>
        <end position="390"/>
    </location>
</feature>
<dbReference type="AlphaFoldDB" id="A0A846LIU5"/>
<evidence type="ECO:0000256" key="2">
    <source>
        <dbReference type="ARBA" id="ARBA00022475"/>
    </source>
</evidence>
<dbReference type="PANTHER" id="PTHR30250:SF11">
    <property type="entry name" value="O-ANTIGEN TRANSPORTER-RELATED"/>
    <property type="match status" value="1"/>
</dbReference>
<protein>
    <submittedName>
        <fullName evidence="9">O-antigen/teichoic acid export membrane protein</fullName>
    </submittedName>
</protein>
<dbReference type="Proteomes" id="UP000648663">
    <property type="component" value="Unassembled WGS sequence"/>
</dbReference>
<evidence type="ECO:0000256" key="7">
    <source>
        <dbReference type="SAM" id="Phobius"/>
    </source>
</evidence>